<feature type="transmembrane region" description="Helical" evidence="11">
    <location>
        <begin position="206"/>
        <end position="225"/>
    </location>
</feature>
<dbReference type="SUPFAM" id="SSF111418">
    <property type="entry name" value="Hormone receptor domain"/>
    <property type="match status" value="1"/>
</dbReference>
<feature type="domain" description="G-protein coupled receptors family 2 profile 1" evidence="12">
    <location>
        <begin position="9"/>
        <end position="71"/>
    </location>
</feature>
<feature type="transmembrane region" description="Helical" evidence="11">
    <location>
        <begin position="100"/>
        <end position="120"/>
    </location>
</feature>
<dbReference type="InterPro" id="IPR017981">
    <property type="entry name" value="GPCR_2-like_7TM"/>
</dbReference>
<dbReference type="PROSITE" id="PS50261">
    <property type="entry name" value="G_PROTEIN_RECEP_F2_4"/>
    <property type="match status" value="1"/>
</dbReference>
<name>A0A0M3HVR9_ASCLU</name>
<evidence type="ECO:0000256" key="1">
    <source>
        <dbReference type="ARBA" id="ARBA00004651"/>
    </source>
</evidence>
<dbReference type="Proteomes" id="UP000036681">
    <property type="component" value="Unplaced"/>
</dbReference>
<dbReference type="Gene3D" id="4.10.1240.10">
    <property type="entry name" value="GPCR, family 2, extracellular hormone receptor domain"/>
    <property type="match status" value="1"/>
</dbReference>
<evidence type="ECO:0000256" key="7">
    <source>
        <dbReference type="ARBA" id="ARBA00023136"/>
    </source>
</evidence>
<dbReference type="WBParaSite" id="ALUE_0000710201-mRNA-1">
    <property type="protein sequence ID" value="ALUE_0000710201-mRNA-1"/>
    <property type="gene ID" value="ALUE_0000710201"/>
</dbReference>
<keyword evidence="4 11" id="KW-0812">Transmembrane</keyword>
<evidence type="ECO:0000256" key="9">
    <source>
        <dbReference type="ARBA" id="ARBA00023180"/>
    </source>
</evidence>
<keyword evidence="9" id="KW-0325">Glycoprotein</keyword>
<feature type="transmembrane region" description="Helical" evidence="11">
    <location>
        <begin position="132"/>
        <end position="153"/>
    </location>
</feature>
<feature type="transmembrane region" description="Helical" evidence="11">
    <location>
        <begin position="173"/>
        <end position="199"/>
    </location>
</feature>
<evidence type="ECO:0000313" key="15">
    <source>
        <dbReference type="WBParaSite" id="ALUE_0000710201-mRNA-1"/>
    </source>
</evidence>
<dbReference type="Pfam" id="PF00002">
    <property type="entry name" value="7tm_2"/>
    <property type="match status" value="1"/>
</dbReference>
<proteinExistence type="inferred from homology"/>
<feature type="transmembrane region" description="Helical" evidence="11">
    <location>
        <begin position="245"/>
        <end position="262"/>
    </location>
</feature>
<evidence type="ECO:0000256" key="6">
    <source>
        <dbReference type="ARBA" id="ARBA00023040"/>
    </source>
</evidence>
<dbReference type="PANTHER" id="PTHR45620">
    <property type="entry name" value="PDF RECEPTOR-LIKE PROTEIN-RELATED"/>
    <property type="match status" value="1"/>
</dbReference>
<keyword evidence="14" id="KW-1185">Reference proteome</keyword>
<keyword evidence="6" id="KW-0297">G-protein coupled receptor</keyword>
<comment type="subcellular location">
    <subcellularLocation>
        <location evidence="1">Cell membrane</location>
        <topology evidence="1">Multi-pass membrane protein</topology>
    </subcellularLocation>
</comment>
<keyword evidence="3" id="KW-1003">Cell membrane</keyword>
<reference evidence="15" key="1">
    <citation type="submission" date="2017-02" db="UniProtKB">
        <authorList>
            <consortium name="WormBaseParasite"/>
        </authorList>
    </citation>
    <scope>IDENTIFICATION</scope>
</reference>
<keyword evidence="5 11" id="KW-1133">Transmembrane helix</keyword>
<comment type="similarity">
    <text evidence="2">Belongs to the G-protein coupled receptor 2 family.</text>
</comment>
<dbReference type="GO" id="GO:0005886">
    <property type="term" value="C:plasma membrane"/>
    <property type="evidence" value="ECO:0007669"/>
    <property type="project" value="UniProtKB-SubCell"/>
</dbReference>
<dbReference type="GO" id="GO:0007166">
    <property type="term" value="P:cell surface receptor signaling pathway"/>
    <property type="evidence" value="ECO:0007669"/>
    <property type="project" value="InterPro"/>
</dbReference>
<dbReference type="InterPro" id="IPR001879">
    <property type="entry name" value="GPCR_2_extracellular_dom"/>
</dbReference>
<evidence type="ECO:0000313" key="14">
    <source>
        <dbReference type="Proteomes" id="UP000036681"/>
    </source>
</evidence>
<dbReference type="Pfam" id="PF02793">
    <property type="entry name" value="HRM"/>
    <property type="match status" value="1"/>
</dbReference>
<dbReference type="PRINTS" id="PR00249">
    <property type="entry name" value="GPCRSECRETIN"/>
</dbReference>
<dbReference type="InterPro" id="IPR050332">
    <property type="entry name" value="GPCR_2"/>
</dbReference>
<evidence type="ECO:0000256" key="10">
    <source>
        <dbReference type="ARBA" id="ARBA00023224"/>
    </source>
</evidence>
<organism evidence="14 15">
    <name type="scientific">Ascaris lumbricoides</name>
    <name type="common">Giant roundworm</name>
    <dbReference type="NCBI Taxonomy" id="6252"/>
    <lineage>
        <taxon>Eukaryota</taxon>
        <taxon>Metazoa</taxon>
        <taxon>Ecdysozoa</taxon>
        <taxon>Nematoda</taxon>
        <taxon>Chromadorea</taxon>
        <taxon>Rhabditida</taxon>
        <taxon>Spirurina</taxon>
        <taxon>Ascaridomorpha</taxon>
        <taxon>Ascaridoidea</taxon>
        <taxon>Ascarididae</taxon>
        <taxon>Ascaris</taxon>
    </lineage>
</organism>
<evidence type="ECO:0000259" key="12">
    <source>
        <dbReference type="PROSITE" id="PS50227"/>
    </source>
</evidence>
<dbReference type="SMART" id="SM00008">
    <property type="entry name" value="HormR"/>
    <property type="match status" value="1"/>
</dbReference>
<dbReference type="GO" id="GO:0008528">
    <property type="term" value="F:G protein-coupled peptide receptor activity"/>
    <property type="evidence" value="ECO:0007669"/>
    <property type="project" value="TreeGrafter"/>
</dbReference>
<dbReference type="GO" id="GO:0007188">
    <property type="term" value="P:adenylate cyclase-modulating G protein-coupled receptor signaling pathway"/>
    <property type="evidence" value="ECO:0007669"/>
    <property type="project" value="TreeGrafter"/>
</dbReference>
<keyword evidence="10" id="KW-0807">Transducer</keyword>
<keyword evidence="8" id="KW-0675">Receptor</keyword>
<dbReference type="InterPro" id="IPR000832">
    <property type="entry name" value="GPCR_2_secretin-like"/>
</dbReference>
<protein>
    <submittedName>
        <fullName evidence="15">G_PROTEIN_RECEP_F2_4 domain-containing protein</fullName>
    </submittedName>
</protein>
<feature type="domain" description="G-protein coupled receptors family 2 profile 2" evidence="13">
    <location>
        <begin position="97"/>
        <end position="217"/>
    </location>
</feature>
<evidence type="ECO:0000256" key="11">
    <source>
        <dbReference type="SAM" id="Phobius"/>
    </source>
</evidence>
<evidence type="ECO:0000256" key="8">
    <source>
        <dbReference type="ARBA" id="ARBA00023170"/>
    </source>
</evidence>
<evidence type="ECO:0000256" key="2">
    <source>
        <dbReference type="ARBA" id="ARBA00005314"/>
    </source>
</evidence>
<evidence type="ECO:0000259" key="13">
    <source>
        <dbReference type="PROSITE" id="PS50261"/>
    </source>
</evidence>
<evidence type="ECO:0000256" key="4">
    <source>
        <dbReference type="ARBA" id="ARBA00022692"/>
    </source>
</evidence>
<dbReference type="AlphaFoldDB" id="A0A0M3HVR9"/>
<keyword evidence="7 11" id="KW-0472">Membrane</keyword>
<evidence type="ECO:0000256" key="5">
    <source>
        <dbReference type="ARBA" id="ARBA00022989"/>
    </source>
</evidence>
<dbReference type="PROSITE" id="PS00649">
    <property type="entry name" value="G_PROTEIN_RECEP_F2_1"/>
    <property type="match status" value="1"/>
</dbReference>
<dbReference type="PROSITE" id="PS50227">
    <property type="entry name" value="G_PROTEIN_RECEP_F2_3"/>
    <property type="match status" value="1"/>
</dbReference>
<evidence type="ECO:0000256" key="3">
    <source>
        <dbReference type="ARBA" id="ARBA00022475"/>
    </source>
</evidence>
<dbReference type="Gene3D" id="1.20.1070.10">
    <property type="entry name" value="Rhodopsin 7-helix transmembrane proteins"/>
    <property type="match status" value="1"/>
</dbReference>
<accession>A0A0M3HVR9</accession>
<dbReference type="InterPro" id="IPR017983">
    <property type="entry name" value="GPCR_2_secretin-like_CS"/>
</dbReference>
<sequence length="274" mass="31801">MKTLLDEGYCEATFDAVLCWPETPPNTTVKLPCPLLGDYDFSNDAGYAYRLCQANGSWNRLANYRGCIPTDDYGASEIIHLQGGYGTRLSDLHIRAMYSIYWIGYVVSLFSCLFALGIFVHYKNLWCVRNIIHCNAILCFALHNAVWISYSFFKYEFHLLIDSPILGCAIPLTLLKYFICAAFFWMFVEGMYIFINVLFTYHAHKIRFWMCFAIGWGKCLAFYRFKSEILRNYFLWTNAFVYSPFSQYALSNPFLLFTASLTKRCSMGECIKLQ</sequence>
<dbReference type="InterPro" id="IPR036445">
    <property type="entry name" value="GPCR_2_extracell_dom_sf"/>
</dbReference>